<protein>
    <recommendedName>
        <fullName evidence="4">DUF4383 domain-containing protein</fullName>
    </recommendedName>
</protein>
<gene>
    <name evidence="2" type="ORF">I2456_14320</name>
</gene>
<keyword evidence="1" id="KW-0472">Membrane</keyword>
<feature type="transmembrane region" description="Helical" evidence="1">
    <location>
        <begin position="6"/>
        <end position="32"/>
    </location>
</feature>
<evidence type="ECO:0008006" key="4">
    <source>
        <dbReference type="Google" id="ProtNLM"/>
    </source>
</evidence>
<dbReference type="AlphaFoldDB" id="A0AAX1J5R8"/>
<feature type="transmembrane region" description="Helical" evidence="1">
    <location>
        <begin position="53"/>
        <end position="70"/>
    </location>
</feature>
<reference evidence="2" key="1">
    <citation type="submission" date="2020-11" db="EMBL/GenBank/DDBJ databases">
        <title>Intraspecies plasmid and genomic variation of Mycobacterium kubicae revealed by the complete genome sequences of two clinical isolates.</title>
        <authorList>
            <person name="Hendrix J.R."/>
            <person name="Epperson L.E."/>
            <person name="Honda J.R."/>
            <person name="Strong M."/>
        </authorList>
    </citation>
    <scope>NUCLEOTIDE SEQUENCE</scope>
    <source>
        <strain evidence="2">JCM 13573</strain>
    </source>
</reference>
<evidence type="ECO:0000313" key="2">
    <source>
        <dbReference type="EMBL" id="QPI35783.1"/>
    </source>
</evidence>
<keyword evidence="1" id="KW-1133">Transmembrane helix</keyword>
<dbReference type="EMBL" id="CP065047">
    <property type="protein sequence ID" value="QPI35783.1"/>
    <property type="molecule type" value="Genomic_DNA"/>
</dbReference>
<proteinExistence type="predicted"/>
<dbReference type="Proteomes" id="UP000663583">
    <property type="component" value="Chromosome"/>
</dbReference>
<evidence type="ECO:0000313" key="3">
    <source>
        <dbReference type="Proteomes" id="UP000663583"/>
    </source>
</evidence>
<evidence type="ECO:0000256" key="1">
    <source>
        <dbReference type="SAM" id="Phobius"/>
    </source>
</evidence>
<keyword evidence="1" id="KW-0812">Transmembrane</keyword>
<sequence>MNRLSALARVYLVTVTALVGLMTFGIGVWCLIDPASFARVVAFHQHVHFLHDLGAFQLGLGATLLLALFWRDAMATALAGFLLANTVHTVNHVMDLDEGGSAGQAWSLGAVSVALAVALAVRLRQLGSVGGASASGLAIRTGAPSSHASTASTVSE</sequence>
<dbReference type="KEGG" id="mku:I2456_14320"/>
<dbReference type="RefSeq" id="WP_174814198.1">
    <property type="nucleotide sequence ID" value="NZ_BLKU01000003.1"/>
</dbReference>
<name>A0AAX1J5R8_9MYCO</name>
<accession>A0AAX1J5R8</accession>
<organism evidence="2 3">
    <name type="scientific">Mycobacterium kubicae</name>
    <dbReference type="NCBI Taxonomy" id="120959"/>
    <lineage>
        <taxon>Bacteria</taxon>
        <taxon>Bacillati</taxon>
        <taxon>Actinomycetota</taxon>
        <taxon>Actinomycetes</taxon>
        <taxon>Mycobacteriales</taxon>
        <taxon>Mycobacteriaceae</taxon>
        <taxon>Mycobacterium</taxon>
        <taxon>Mycobacterium simiae complex</taxon>
    </lineage>
</organism>